<dbReference type="PANTHER" id="PTHR43284:SF1">
    <property type="entry name" value="ASPARAGINE SYNTHETASE"/>
    <property type="match status" value="1"/>
</dbReference>
<dbReference type="InterPro" id="IPR017932">
    <property type="entry name" value="GATase_2_dom"/>
</dbReference>
<feature type="binding site" evidence="9">
    <location>
        <position position="101"/>
    </location>
    <ligand>
        <name>L-glutamine</name>
        <dbReference type="ChEBI" id="CHEBI:58359"/>
    </ligand>
</feature>
<comment type="similarity">
    <text evidence="2">Belongs to the asparagine synthetase family.</text>
</comment>
<dbReference type="InterPro" id="IPR001962">
    <property type="entry name" value="Asn_synthase"/>
</dbReference>
<dbReference type="InterPro" id="IPR033738">
    <property type="entry name" value="AsnB_N"/>
</dbReference>
<evidence type="ECO:0000256" key="3">
    <source>
        <dbReference type="ARBA" id="ARBA00012737"/>
    </source>
</evidence>
<dbReference type="PROSITE" id="PS51278">
    <property type="entry name" value="GATASE_TYPE_2"/>
    <property type="match status" value="1"/>
</dbReference>
<name>A0A072N3Y0_9GAMM</name>
<comment type="caution">
    <text evidence="12">The sequence shown here is derived from an EMBL/GenBank/DDBJ whole genome shotgun (WGS) entry which is preliminary data.</text>
</comment>
<evidence type="ECO:0000256" key="1">
    <source>
        <dbReference type="ARBA" id="ARBA00005187"/>
    </source>
</evidence>
<reference evidence="12 13" key="1">
    <citation type="submission" date="2012-12" db="EMBL/GenBank/DDBJ databases">
        <title>Genome assembly of Marinobacter sp. AK21.</title>
        <authorList>
            <person name="Khatri I."/>
            <person name="Kumar R."/>
            <person name="Vaidya B."/>
            <person name="Subramanian S."/>
            <person name="Pinnaka A."/>
        </authorList>
    </citation>
    <scope>NUCLEOTIDE SEQUENCE [LARGE SCALE GENOMIC DNA]</scope>
    <source>
        <strain evidence="12 13">AK21</strain>
    </source>
</reference>
<dbReference type="Proteomes" id="UP000035057">
    <property type="component" value="Unassembled WGS sequence"/>
</dbReference>
<keyword evidence="8" id="KW-0028">Amino-acid biosynthesis</keyword>
<feature type="binding site" evidence="9">
    <location>
        <begin position="373"/>
        <end position="374"/>
    </location>
    <ligand>
        <name>ATP</name>
        <dbReference type="ChEBI" id="CHEBI:30616"/>
    </ligand>
</feature>
<keyword evidence="13" id="KW-1185">Reference proteome</keyword>
<dbReference type="InterPro" id="IPR051786">
    <property type="entry name" value="ASN_synthetase/amidase"/>
</dbReference>
<comment type="catalytic activity">
    <reaction evidence="7">
        <text>L-aspartate + L-glutamine + ATP + H2O = L-asparagine + L-glutamate + AMP + diphosphate + H(+)</text>
        <dbReference type="Rhea" id="RHEA:12228"/>
        <dbReference type="ChEBI" id="CHEBI:15377"/>
        <dbReference type="ChEBI" id="CHEBI:15378"/>
        <dbReference type="ChEBI" id="CHEBI:29985"/>
        <dbReference type="ChEBI" id="CHEBI:29991"/>
        <dbReference type="ChEBI" id="CHEBI:30616"/>
        <dbReference type="ChEBI" id="CHEBI:33019"/>
        <dbReference type="ChEBI" id="CHEBI:58048"/>
        <dbReference type="ChEBI" id="CHEBI:58359"/>
        <dbReference type="ChEBI" id="CHEBI:456215"/>
        <dbReference type="EC" id="6.3.5.4"/>
    </reaction>
</comment>
<evidence type="ECO:0000256" key="9">
    <source>
        <dbReference type="PIRSR" id="PIRSR001589-2"/>
    </source>
</evidence>
<gene>
    <name evidence="12" type="ORF">D777_02012</name>
</gene>
<keyword evidence="8" id="KW-0061">Asparagine biosynthesis</keyword>
<dbReference type="Pfam" id="PF00733">
    <property type="entry name" value="Asn_synthase"/>
    <property type="match status" value="1"/>
</dbReference>
<comment type="pathway">
    <text evidence="1">Amino-acid biosynthesis; L-asparagine biosynthesis; L-asparagine from L-aspartate (L-Gln route): step 1/1.</text>
</comment>
<evidence type="ECO:0000256" key="2">
    <source>
        <dbReference type="ARBA" id="ARBA00005752"/>
    </source>
</evidence>
<dbReference type="Gene3D" id="3.40.50.620">
    <property type="entry name" value="HUPs"/>
    <property type="match status" value="1"/>
</dbReference>
<dbReference type="EC" id="6.3.5.4" evidence="3"/>
<evidence type="ECO:0000256" key="10">
    <source>
        <dbReference type="PIRSR" id="PIRSR001589-3"/>
    </source>
</evidence>
<feature type="site" description="Important for beta-aspartyl-AMP intermediate formation" evidence="10">
    <location>
        <position position="375"/>
    </location>
</feature>
<keyword evidence="4 9" id="KW-0547">Nucleotide-binding</keyword>
<dbReference type="SUPFAM" id="SSF56235">
    <property type="entry name" value="N-terminal nucleophile aminohydrolases (Ntn hydrolases)"/>
    <property type="match status" value="1"/>
</dbReference>
<evidence type="ECO:0000256" key="7">
    <source>
        <dbReference type="ARBA" id="ARBA00048741"/>
    </source>
</evidence>
<evidence type="ECO:0000313" key="13">
    <source>
        <dbReference type="Proteomes" id="UP000035057"/>
    </source>
</evidence>
<evidence type="ECO:0000259" key="11">
    <source>
        <dbReference type="PROSITE" id="PS51278"/>
    </source>
</evidence>
<dbReference type="AlphaFoldDB" id="A0A072N3Y0"/>
<dbReference type="GO" id="GO:0005524">
    <property type="term" value="F:ATP binding"/>
    <property type="evidence" value="ECO:0007669"/>
    <property type="project" value="UniProtKB-KW"/>
</dbReference>
<dbReference type="PANTHER" id="PTHR43284">
    <property type="entry name" value="ASPARAGINE SYNTHETASE (GLUTAMINE-HYDROLYZING)"/>
    <property type="match status" value="1"/>
</dbReference>
<organism evidence="12 13">
    <name type="scientific">Marinobacter nitratireducens</name>
    <dbReference type="NCBI Taxonomy" id="1137280"/>
    <lineage>
        <taxon>Bacteria</taxon>
        <taxon>Pseudomonadati</taxon>
        <taxon>Pseudomonadota</taxon>
        <taxon>Gammaproteobacteria</taxon>
        <taxon>Pseudomonadales</taxon>
        <taxon>Marinobacteraceae</taxon>
        <taxon>Marinobacter</taxon>
    </lineage>
</organism>
<dbReference type="CDD" id="cd01991">
    <property type="entry name" value="Asn_synthase_B_C"/>
    <property type="match status" value="1"/>
</dbReference>
<dbReference type="Pfam" id="PF13537">
    <property type="entry name" value="GATase_7"/>
    <property type="match status" value="1"/>
</dbReference>
<dbReference type="CDD" id="cd00712">
    <property type="entry name" value="AsnB"/>
    <property type="match status" value="1"/>
</dbReference>
<feature type="domain" description="Glutamine amidotransferase type-2" evidence="11">
    <location>
        <begin position="2"/>
        <end position="215"/>
    </location>
</feature>
<protein>
    <recommendedName>
        <fullName evidence="3">asparagine synthase (glutamine-hydrolyzing)</fullName>
        <ecNumber evidence="3">6.3.5.4</ecNumber>
    </recommendedName>
</protein>
<dbReference type="InterPro" id="IPR014729">
    <property type="entry name" value="Rossmann-like_a/b/a_fold"/>
</dbReference>
<keyword evidence="5 9" id="KW-0067">ATP-binding</keyword>
<dbReference type="RefSeq" id="WP_036130889.1">
    <property type="nucleotide sequence ID" value="NZ_ANIE01000005.1"/>
</dbReference>
<dbReference type="NCBIfam" id="TIGR01536">
    <property type="entry name" value="asn_synth_AEB"/>
    <property type="match status" value="1"/>
</dbReference>
<sequence length="625" mass="70762">MCGFWGYSGVSVSESLGALEGNVLFHRGPDSEGRWRDEQGGLTLVHRRLSIQDTSSAGEQPMVSSCSRFVIAFNGEIYNHLELRQALQEKGQSPQWQGHSDTETLITCIAQWGIKEALRSLVGMFAFALWDRKEKTLFLARDRVGEKPLYWGWQSGTLLFGSELKALAIHPDFGNQVDRSSLAIYLRHNYIPAPYSIYKGIRKVRPGHFVAITDLRNPQSAQAETYWSANKVIEEGIQTPFPGSDDEAVDELRGLVRRSVKGEMLSDVPIGAFLSGGIDSSLVASVMQEQSTHPIKTFAIGFDDVRYNEAQHASQVARHLGTDHTEMYVSSEDALNVIPALPDIYCEPFADSSQIPTFLVTKMARKNVTVALSGDGGDELFGGYNTYQMAVQYWSSLRKIPRSFRALAASILEKFPLPERIYKLTRVLGASSECDFYRRMVSHWGYPNDVVLDAQEYPSLLNSSRDWPETEGFSQWMMAVEGQMYMPDDILVKVDRAAMANSLETRIPLLDHRLIEFAWTLPNEMKIRGGQGKWILRQLLYGYVPRELIERPKKGFSVPLADWLRGPLREWAEALLSESRLRSEGYFEPRVIRAALLEHMSGQRDHSSRLWGILMFQAWLEKRFA</sequence>
<evidence type="ECO:0000256" key="4">
    <source>
        <dbReference type="ARBA" id="ARBA00022741"/>
    </source>
</evidence>
<evidence type="ECO:0000256" key="8">
    <source>
        <dbReference type="PIRSR" id="PIRSR001589-1"/>
    </source>
</evidence>
<dbReference type="GO" id="GO:0006529">
    <property type="term" value="P:asparagine biosynthetic process"/>
    <property type="evidence" value="ECO:0007669"/>
    <property type="project" value="UniProtKB-KW"/>
</dbReference>
<dbReference type="SUPFAM" id="SSF52402">
    <property type="entry name" value="Adenine nucleotide alpha hydrolases-like"/>
    <property type="match status" value="1"/>
</dbReference>
<keyword evidence="6 8" id="KW-0315">Glutamine amidotransferase</keyword>
<dbReference type="Gene3D" id="3.60.20.10">
    <property type="entry name" value="Glutamine Phosphoribosylpyrophosphate, subunit 1, domain 1"/>
    <property type="match status" value="1"/>
</dbReference>
<evidence type="ECO:0000256" key="6">
    <source>
        <dbReference type="ARBA" id="ARBA00022962"/>
    </source>
</evidence>
<dbReference type="OrthoDB" id="9763290at2"/>
<feature type="binding site" evidence="9">
    <location>
        <position position="300"/>
    </location>
    <ligand>
        <name>ATP</name>
        <dbReference type="ChEBI" id="CHEBI:30616"/>
    </ligand>
</feature>
<dbReference type="STRING" id="1137280.D777_02012"/>
<accession>A0A072N3Y0</accession>
<dbReference type="PIRSF" id="PIRSF001589">
    <property type="entry name" value="Asn_synthetase_glu-h"/>
    <property type="match status" value="1"/>
</dbReference>
<dbReference type="EMBL" id="ANIE01000005">
    <property type="protein sequence ID" value="KEF31663.1"/>
    <property type="molecule type" value="Genomic_DNA"/>
</dbReference>
<evidence type="ECO:0000256" key="5">
    <source>
        <dbReference type="ARBA" id="ARBA00022840"/>
    </source>
</evidence>
<dbReference type="InterPro" id="IPR006426">
    <property type="entry name" value="Asn_synth_AEB"/>
</dbReference>
<dbReference type="PATRIC" id="fig|1137280.3.peg.1828"/>
<dbReference type="InterPro" id="IPR029055">
    <property type="entry name" value="Ntn_hydrolases_N"/>
</dbReference>
<proteinExistence type="inferred from homology"/>
<dbReference type="GO" id="GO:0005829">
    <property type="term" value="C:cytosol"/>
    <property type="evidence" value="ECO:0007669"/>
    <property type="project" value="TreeGrafter"/>
</dbReference>
<dbReference type="GO" id="GO:0004066">
    <property type="term" value="F:asparagine synthase (glutamine-hydrolyzing) activity"/>
    <property type="evidence" value="ECO:0007669"/>
    <property type="project" value="UniProtKB-EC"/>
</dbReference>
<evidence type="ECO:0000313" key="12">
    <source>
        <dbReference type="EMBL" id="KEF31663.1"/>
    </source>
</evidence>
<feature type="active site" description="For GATase activity" evidence="8">
    <location>
        <position position="2"/>
    </location>
</feature>